<sequence length="306" mass="34858">MRSKKNDTALHETLQYVSRSINPVLPWLIDADPGFDYFANDAGETPLYLAVKNATISETEYILDKSPSQAHGAPDGRTVLHPVMQLHDYFRSADTVELLLKKKPLTVKEVDKDGRSALDYAASLYRAHAFVDILNVDSSVGYFRDKDGMTALHYVAGDHFNVALSDYFAMLDFIERMIGKLTEQRCPGCGDIRDHKGRNLLHIAAEYRKYFCFQYVFKSIPSSPTNDLIVINLINRREDNGNTPWDLLLSLGPDELPAYRDECLELIKRDPRTRQYCVHPRDYEVGVYPRNKVCTSSPTISRQSPF</sequence>
<reference evidence="1" key="1">
    <citation type="submission" date="2022-04" db="EMBL/GenBank/DDBJ databases">
        <title>A functionally conserved STORR gene fusion in Papaver species that diverged 16.8 million years ago.</title>
        <authorList>
            <person name="Catania T."/>
        </authorList>
    </citation>
    <scope>NUCLEOTIDE SEQUENCE</scope>
    <source>
        <strain evidence="1">S-188037</strain>
    </source>
</reference>
<comment type="caution">
    <text evidence="1">The sequence shown here is derived from an EMBL/GenBank/DDBJ whole genome shotgun (WGS) entry which is preliminary data.</text>
</comment>
<dbReference type="PANTHER" id="PTHR24121:SF21">
    <property type="entry name" value="ANKYRIN REPEAT FAMILY PROTEIN"/>
    <property type="match status" value="1"/>
</dbReference>
<dbReference type="Gene3D" id="1.25.40.20">
    <property type="entry name" value="Ankyrin repeat-containing domain"/>
    <property type="match status" value="1"/>
</dbReference>
<dbReference type="Proteomes" id="UP001202328">
    <property type="component" value="Unassembled WGS sequence"/>
</dbReference>
<proteinExistence type="predicted"/>
<accession>A0AAD4SNW8</accession>
<evidence type="ECO:0000313" key="2">
    <source>
        <dbReference type="Proteomes" id="UP001202328"/>
    </source>
</evidence>
<protein>
    <submittedName>
        <fullName evidence="1">Uncharacterized protein</fullName>
    </submittedName>
</protein>
<dbReference type="PANTHER" id="PTHR24121">
    <property type="entry name" value="NO MECHANORECEPTOR POTENTIAL C, ISOFORM D-RELATED"/>
    <property type="match status" value="1"/>
</dbReference>
<dbReference type="InterPro" id="IPR002110">
    <property type="entry name" value="Ankyrin_rpt"/>
</dbReference>
<gene>
    <name evidence="1" type="ORF">MKW98_014967</name>
</gene>
<keyword evidence="2" id="KW-1185">Reference proteome</keyword>
<dbReference type="EMBL" id="JAJJMB010009331">
    <property type="protein sequence ID" value="KAI3914360.1"/>
    <property type="molecule type" value="Genomic_DNA"/>
</dbReference>
<name>A0AAD4SNW8_9MAGN</name>
<dbReference type="SUPFAM" id="SSF48403">
    <property type="entry name" value="Ankyrin repeat"/>
    <property type="match status" value="1"/>
</dbReference>
<dbReference type="AlphaFoldDB" id="A0AAD4SNW8"/>
<dbReference type="SMART" id="SM00248">
    <property type="entry name" value="ANK"/>
    <property type="match status" value="5"/>
</dbReference>
<organism evidence="1 2">
    <name type="scientific">Papaver atlanticum</name>
    <dbReference type="NCBI Taxonomy" id="357466"/>
    <lineage>
        <taxon>Eukaryota</taxon>
        <taxon>Viridiplantae</taxon>
        <taxon>Streptophyta</taxon>
        <taxon>Embryophyta</taxon>
        <taxon>Tracheophyta</taxon>
        <taxon>Spermatophyta</taxon>
        <taxon>Magnoliopsida</taxon>
        <taxon>Ranunculales</taxon>
        <taxon>Papaveraceae</taxon>
        <taxon>Papaveroideae</taxon>
        <taxon>Papaver</taxon>
    </lineage>
</organism>
<dbReference type="InterPro" id="IPR036770">
    <property type="entry name" value="Ankyrin_rpt-contain_sf"/>
</dbReference>
<evidence type="ECO:0000313" key="1">
    <source>
        <dbReference type="EMBL" id="KAI3914360.1"/>
    </source>
</evidence>